<reference evidence="5" key="1">
    <citation type="submission" date="2021-01" db="EMBL/GenBank/DDBJ databases">
        <authorList>
            <person name="Corre E."/>
            <person name="Pelletier E."/>
            <person name="Niang G."/>
            <person name="Scheremetjew M."/>
            <person name="Finn R."/>
            <person name="Kale V."/>
            <person name="Holt S."/>
            <person name="Cochrane G."/>
            <person name="Meng A."/>
            <person name="Brown T."/>
            <person name="Cohen L."/>
        </authorList>
    </citation>
    <scope>NUCLEOTIDE SEQUENCE</scope>
    <source>
        <strain evidence="5">Clade-D-RCC2572</strain>
    </source>
</reference>
<dbReference type="Gene3D" id="2.40.50.140">
    <property type="entry name" value="Nucleic acid-binding proteins"/>
    <property type="match status" value="1"/>
</dbReference>
<gene>
    <name evidence="5" type="ORF">OMED0929_LOCUS5933</name>
</gene>
<evidence type="ECO:0000256" key="1">
    <source>
        <dbReference type="ARBA" id="ARBA00022555"/>
    </source>
</evidence>
<proteinExistence type="predicted"/>
<sequence length="216" mass="23192">MSPARAVALRFTFALSPSRVTRARTAPSAARRASLAVRADGKAAESGPLEERVDLRVGRVLSARKHEEAEKLYIEEIDVGEPEGPRTILSGLVPYMAAEDLVGKNVIVFANLKARKLAGIPSFGMILAASDDSHEKVELLVAPEGAVVGERVRFGESEEPQSEPQTPNQIAKKKTWEELQPQLKTNDDCVATFNGVPMMSSAGAVRCATLTKANIG</sequence>
<accession>A0A7S0KMJ9</accession>
<feature type="domain" description="TRNA-binding" evidence="4">
    <location>
        <begin position="49"/>
        <end position="153"/>
    </location>
</feature>
<dbReference type="EMBL" id="HBEW01007021">
    <property type="protein sequence ID" value="CAD8586413.1"/>
    <property type="molecule type" value="Transcribed_RNA"/>
</dbReference>
<evidence type="ECO:0000256" key="3">
    <source>
        <dbReference type="PROSITE-ProRule" id="PRU00209"/>
    </source>
</evidence>
<dbReference type="PANTHER" id="PTHR11586:SF47">
    <property type="entry name" value="NUCLEIC ACID-BINDING, OB-FOLD-LIKE PROTEIN"/>
    <property type="match status" value="1"/>
</dbReference>
<dbReference type="FunFam" id="2.40.50.140:FF:000225">
    <property type="entry name" value="tyrosine--tRNA ligase, cytoplasmic"/>
    <property type="match status" value="1"/>
</dbReference>
<dbReference type="SUPFAM" id="SSF50249">
    <property type="entry name" value="Nucleic acid-binding proteins"/>
    <property type="match status" value="1"/>
</dbReference>
<keyword evidence="1 3" id="KW-0820">tRNA-binding</keyword>
<dbReference type="PANTHER" id="PTHR11586">
    <property type="entry name" value="TRNA-AMINOACYLATION COFACTOR ARC1 FAMILY MEMBER"/>
    <property type="match status" value="1"/>
</dbReference>
<dbReference type="PROSITE" id="PS50886">
    <property type="entry name" value="TRBD"/>
    <property type="match status" value="1"/>
</dbReference>
<organism evidence="5">
    <name type="scientific">Ostreococcus mediterraneus</name>
    <dbReference type="NCBI Taxonomy" id="1486918"/>
    <lineage>
        <taxon>Eukaryota</taxon>
        <taxon>Viridiplantae</taxon>
        <taxon>Chlorophyta</taxon>
        <taxon>Mamiellophyceae</taxon>
        <taxon>Mamiellales</taxon>
        <taxon>Bathycoccaceae</taxon>
        <taxon>Ostreococcus</taxon>
    </lineage>
</organism>
<evidence type="ECO:0000259" key="4">
    <source>
        <dbReference type="PROSITE" id="PS50886"/>
    </source>
</evidence>
<dbReference type="InterPro" id="IPR012340">
    <property type="entry name" value="NA-bd_OB-fold"/>
</dbReference>
<dbReference type="InterPro" id="IPR002547">
    <property type="entry name" value="tRNA-bd_dom"/>
</dbReference>
<dbReference type="CDD" id="cd02799">
    <property type="entry name" value="tRNA_bind_EMAP-II_like"/>
    <property type="match status" value="1"/>
</dbReference>
<dbReference type="InterPro" id="IPR051270">
    <property type="entry name" value="Tyrosine-tRNA_ligase_regulator"/>
</dbReference>
<dbReference type="Pfam" id="PF01588">
    <property type="entry name" value="tRNA_bind"/>
    <property type="match status" value="1"/>
</dbReference>
<evidence type="ECO:0000256" key="2">
    <source>
        <dbReference type="ARBA" id="ARBA00022884"/>
    </source>
</evidence>
<dbReference type="GO" id="GO:0000049">
    <property type="term" value="F:tRNA binding"/>
    <property type="evidence" value="ECO:0007669"/>
    <property type="project" value="UniProtKB-UniRule"/>
</dbReference>
<dbReference type="AlphaFoldDB" id="A0A7S0KMJ9"/>
<name>A0A7S0KMJ9_9CHLO</name>
<evidence type="ECO:0000313" key="5">
    <source>
        <dbReference type="EMBL" id="CAD8586413.1"/>
    </source>
</evidence>
<keyword evidence="2 3" id="KW-0694">RNA-binding</keyword>
<protein>
    <recommendedName>
        <fullName evidence="4">tRNA-binding domain-containing protein</fullName>
    </recommendedName>
</protein>